<dbReference type="NCBIfam" id="TIGR00083">
    <property type="entry name" value="ribF"/>
    <property type="match status" value="1"/>
</dbReference>
<evidence type="ECO:0000313" key="17">
    <source>
        <dbReference type="Proteomes" id="UP000253208"/>
    </source>
</evidence>
<evidence type="ECO:0000256" key="4">
    <source>
        <dbReference type="ARBA" id="ARBA00022643"/>
    </source>
</evidence>
<evidence type="ECO:0000256" key="5">
    <source>
        <dbReference type="ARBA" id="ARBA00022679"/>
    </source>
</evidence>
<keyword evidence="7 14" id="KW-0547">Nucleotide-binding</keyword>
<comment type="pathway">
    <text evidence="1 14">Cofactor biosynthesis; FAD biosynthesis; FAD from FMN: step 1/1.</text>
</comment>
<comment type="catalytic activity">
    <reaction evidence="12 14">
        <text>riboflavin + ATP = FMN + ADP + H(+)</text>
        <dbReference type="Rhea" id="RHEA:14357"/>
        <dbReference type="ChEBI" id="CHEBI:15378"/>
        <dbReference type="ChEBI" id="CHEBI:30616"/>
        <dbReference type="ChEBI" id="CHEBI:57986"/>
        <dbReference type="ChEBI" id="CHEBI:58210"/>
        <dbReference type="ChEBI" id="CHEBI:456216"/>
        <dbReference type="EC" id="2.7.1.26"/>
    </reaction>
</comment>
<dbReference type="PANTHER" id="PTHR22749">
    <property type="entry name" value="RIBOFLAVIN KINASE/FMN ADENYLYLTRANSFERASE"/>
    <property type="match status" value="1"/>
</dbReference>
<dbReference type="InterPro" id="IPR002606">
    <property type="entry name" value="Riboflavin_kinase_bac"/>
</dbReference>
<dbReference type="GO" id="GO:0009231">
    <property type="term" value="P:riboflavin biosynthetic process"/>
    <property type="evidence" value="ECO:0007669"/>
    <property type="project" value="InterPro"/>
</dbReference>
<comment type="pathway">
    <text evidence="2 14">Cofactor biosynthesis; FMN biosynthesis; FMN from riboflavin (ATP route): step 1/1.</text>
</comment>
<dbReference type="Pfam" id="PF06574">
    <property type="entry name" value="FAD_syn"/>
    <property type="match status" value="1"/>
</dbReference>
<evidence type="ECO:0000256" key="14">
    <source>
        <dbReference type="PIRNR" id="PIRNR004491"/>
    </source>
</evidence>
<evidence type="ECO:0000256" key="13">
    <source>
        <dbReference type="ARBA" id="ARBA00049494"/>
    </source>
</evidence>
<keyword evidence="3 14" id="KW-0285">Flavoprotein</keyword>
<dbReference type="Pfam" id="PF01687">
    <property type="entry name" value="Flavokinase"/>
    <property type="match status" value="1"/>
</dbReference>
<comment type="caution">
    <text evidence="16">The sequence shown here is derived from an EMBL/GenBank/DDBJ whole genome shotgun (WGS) entry which is preliminary data.</text>
</comment>
<proteinExistence type="inferred from homology"/>
<dbReference type="GO" id="GO:0009398">
    <property type="term" value="P:FMN biosynthetic process"/>
    <property type="evidence" value="ECO:0007669"/>
    <property type="project" value="UniProtKB-UniRule"/>
</dbReference>
<keyword evidence="10 14" id="KW-0067">ATP-binding</keyword>
<evidence type="ECO:0000256" key="3">
    <source>
        <dbReference type="ARBA" id="ARBA00022630"/>
    </source>
</evidence>
<dbReference type="InterPro" id="IPR023468">
    <property type="entry name" value="Riboflavin_kinase"/>
</dbReference>
<name>A0A367G711_9FIRM</name>
<dbReference type="GO" id="GO:0003919">
    <property type="term" value="F:FMN adenylyltransferase activity"/>
    <property type="evidence" value="ECO:0007669"/>
    <property type="project" value="UniProtKB-UniRule"/>
</dbReference>
<dbReference type="EC" id="2.7.7.2" evidence="14"/>
<dbReference type="InterPro" id="IPR015865">
    <property type="entry name" value="Riboflavin_kinase_bac/euk"/>
</dbReference>
<keyword evidence="6 14" id="KW-0548">Nucleotidyltransferase</keyword>
<comment type="similarity">
    <text evidence="14">Belongs to the ribF family.</text>
</comment>
<accession>A0A367G711</accession>
<evidence type="ECO:0000256" key="8">
    <source>
        <dbReference type="ARBA" id="ARBA00022777"/>
    </source>
</evidence>
<evidence type="ECO:0000256" key="12">
    <source>
        <dbReference type="ARBA" id="ARBA00047880"/>
    </source>
</evidence>
<dbReference type="InterPro" id="IPR015864">
    <property type="entry name" value="FAD_synthase"/>
</dbReference>
<dbReference type="GO" id="GO:0006747">
    <property type="term" value="P:FAD biosynthetic process"/>
    <property type="evidence" value="ECO:0007669"/>
    <property type="project" value="UniProtKB-UniRule"/>
</dbReference>
<evidence type="ECO:0000313" key="16">
    <source>
        <dbReference type="EMBL" id="RCH46487.1"/>
    </source>
</evidence>
<dbReference type="EMBL" id="PSQG01000001">
    <property type="protein sequence ID" value="RCH46487.1"/>
    <property type="molecule type" value="Genomic_DNA"/>
</dbReference>
<keyword evidence="11" id="KW-0511">Multifunctional enzyme</keyword>
<dbReference type="InterPro" id="IPR014729">
    <property type="entry name" value="Rossmann-like_a/b/a_fold"/>
</dbReference>
<protein>
    <recommendedName>
        <fullName evidence="14">Riboflavin biosynthesis protein</fullName>
    </recommendedName>
    <domain>
        <recommendedName>
            <fullName evidence="14">Riboflavin kinase</fullName>
            <ecNumber evidence="14">2.7.1.26</ecNumber>
        </recommendedName>
        <alternativeName>
            <fullName evidence="14">Flavokinase</fullName>
        </alternativeName>
    </domain>
    <domain>
        <recommendedName>
            <fullName evidence="14">FMN adenylyltransferase</fullName>
            <ecNumber evidence="14">2.7.7.2</ecNumber>
        </recommendedName>
        <alternativeName>
            <fullName evidence="14">FAD pyrophosphorylase</fullName>
        </alternativeName>
        <alternativeName>
            <fullName evidence="14">FAD synthase</fullName>
        </alternativeName>
    </domain>
</protein>
<evidence type="ECO:0000256" key="7">
    <source>
        <dbReference type="ARBA" id="ARBA00022741"/>
    </source>
</evidence>
<keyword evidence="4 14" id="KW-0288">FMN</keyword>
<dbReference type="SMART" id="SM00904">
    <property type="entry name" value="Flavokinase"/>
    <property type="match status" value="1"/>
</dbReference>
<dbReference type="PANTHER" id="PTHR22749:SF6">
    <property type="entry name" value="RIBOFLAVIN KINASE"/>
    <property type="match status" value="1"/>
</dbReference>
<dbReference type="NCBIfam" id="NF004162">
    <property type="entry name" value="PRK05627.1-5"/>
    <property type="match status" value="1"/>
</dbReference>
<dbReference type="NCBIfam" id="TIGR00125">
    <property type="entry name" value="cyt_tran_rel"/>
    <property type="match status" value="1"/>
</dbReference>
<organism evidence="16 17">
    <name type="scientific">Blautia obeum</name>
    <dbReference type="NCBI Taxonomy" id="40520"/>
    <lineage>
        <taxon>Bacteria</taxon>
        <taxon>Bacillati</taxon>
        <taxon>Bacillota</taxon>
        <taxon>Clostridia</taxon>
        <taxon>Lachnospirales</taxon>
        <taxon>Lachnospiraceae</taxon>
        <taxon>Blautia</taxon>
    </lineage>
</organism>
<dbReference type="RefSeq" id="WP_114001445.1">
    <property type="nucleotide sequence ID" value="NZ_PSQG01000001.1"/>
</dbReference>
<keyword evidence="5 14" id="KW-0808">Transferase</keyword>
<feature type="domain" description="Riboflavin kinase" evidence="15">
    <location>
        <begin position="171"/>
        <end position="295"/>
    </location>
</feature>
<gene>
    <name evidence="16" type="ORF">C4886_00685</name>
</gene>
<dbReference type="EC" id="2.7.1.26" evidence="14"/>
<dbReference type="Proteomes" id="UP000253208">
    <property type="component" value="Unassembled WGS sequence"/>
</dbReference>
<dbReference type="UniPathway" id="UPA00276">
    <property type="reaction ID" value="UER00406"/>
</dbReference>
<dbReference type="Gene3D" id="3.40.50.620">
    <property type="entry name" value="HUPs"/>
    <property type="match status" value="1"/>
</dbReference>
<dbReference type="Gene3D" id="2.40.30.30">
    <property type="entry name" value="Riboflavin kinase-like"/>
    <property type="match status" value="1"/>
</dbReference>
<dbReference type="SUPFAM" id="SSF52374">
    <property type="entry name" value="Nucleotidylyl transferase"/>
    <property type="match status" value="1"/>
</dbReference>
<evidence type="ECO:0000256" key="11">
    <source>
        <dbReference type="ARBA" id="ARBA00023268"/>
    </source>
</evidence>
<keyword evidence="8 14" id="KW-0418">Kinase</keyword>
<dbReference type="UniPathway" id="UPA00277">
    <property type="reaction ID" value="UER00407"/>
</dbReference>
<dbReference type="GO" id="GO:0008531">
    <property type="term" value="F:riboflavin kinase activity"/>
    <property type="evidence" value="ECO:0007669"/>
    <property type="project" value="UniProtKB-UniRule"/>
</dbReference>
<dbReference type="GO" id="GO:0005524">
    <property type="term" value="F:ATP binding"/>
    <property type="evidence" value="ECO:0007669"/>
    <property type="project" value="UniProtKB-UniRule"/>
</dbReference>
<sequence length="299" mass="34132">MEYLKIDGEFPRLSKSAVTLGKFDGIHRGHQKLVEKILEQKEKGLQTVLFSLGIGSQMIFTKEERCQLLEKAGVDVLIECPLDNRIRHMKAETFIKEILVGDLQAEHVAVGEDFRFGYERKGTPQLLETMGRKLGFTVDVVPKEMEGRRKISSTFIREELKKGNMEKVNDLLGIPFFVDGVIEHGRGMGHKVLLPTTNIVPAKEKLMPPNGVYDTVSHFKDRTLCGITNVGYKPTIGEKFLGVETYLFDCEEDLYGEPCRVEFFHYSRPEKRFSSIEALKEQLMKDAEKGKAYFQSFEK</sequence>
<evidence type="ECO:0000256" key="10">
    <source>
        <dbReference type="ARBA" id="ARBA00022840"/>
    </source>
</evidence>
<dbReference type="AlphaFoldDB" id="A0A367G711"/>
<dbReference type="CDD" id="cd02064">
    <property type="entry name" value="FAD_synthetase_N"/>
    <property type="match status" value="1"/>
</dbReference>
<comment type="catalytic activity">
    <reaction evidence="13 14">
        <text>FMN + ATP + H(+) = FAD + diphosphate</text>
        <dbReference type="Rhea" id="RHEA:17237"/>
        <dbReference type="ChEBI" id="CHEBI:15378"/>
        <dbReference type="ChEBI" id="CHEBI:30616"/>
        <dbReference type="ChEBI" id="CHEBI:33019"/>
        <dbReference type="ChEBI" id="CHEBI:57692"/>
        <dbReference type="ChEBI" id="CHEBI:58210"/>
        <dbReference type="EC" id="2.7.7.2"/>
    </reaction>
</comment>
<reference evidence="16 17" key="1">
    <citation type="submission" date="2018-02" db="EMBL/GenBank/DDBJ databases">
        <title>Complete genome sequencing of Faecalibacterium prausnitzii strains isolated from the human gut.</title>
        <authorList>
            <person name="Fitzgerald B.C."/>
            <person name="Shkoporov A.N."/>
            <person name="Ross P.R."/>
            <person name="Hill C."/>
        </authorList>
    </citation>
    <scope>NUCLEOTIDE SEQUENCE [LARGE SCALE GENOMIC DNA]</scope>
    <source>
        <strain evidence="16 17">APC942/31-1</strain>
    </source>
</reference>
<evidence type="ECO:0000256" key="1">
    <source>
        <dbReference type="ARBA" id="ARBA00004726"/>
    </source>
</evidence>
<dbReference type="InterPro" id="IPR023465">
    <property type="entry name" value="Riboflavin_kinase_dom_sf"/>
</dbReference>
<dbReference type="InterPro" id="IPR004821">
    <property type="entry name" value="Cyt_trans-like"/>
</dbReference>
<evidence type="ECO:0000259" key="15">
    <source>
        <dbReference type="SMART" id="SM00904"/>
    </source>
</evidence>
<evidence type="ECO:0000256" key="2">
    <source>
        <dbReference type="ARBA" id="ARBA00005201"/>
    </source>
</evidence>
<dbReference type="PIRSF" id="PIRSF004491">
    <property type="entry name" value="FAD_Synth"/>
    <property type="match status" value="1"/>
</dbReference>
<keyword evidence="9 14" id="KW-0274">FAD</keyword>
<evidence type="ECO:0000256" key="9">
    <source>
        <dbReference type="ARBA" id="ARBA00022827"/>
    </source>
</evidence>
<evidence type="ECO:0000256" key="6">
    <source>
        <dbReference type="ARBA" id="ARBA00022695"/>
    </source>
</evidence>
<dbReference type="SUPFAM" id="SSF82114">
    <property type="entry name" value="Riboflavin kinase-like"/>
    <property type="match status" value="1"/>
</dbReference>